<keyword evidence="1" id="KW-0472">Membrane</keyword>
<dbReference type="GO" id="GO:0003830">
    <property type="term" value="F:beta-1,4-mannosylglycoprotein 4-beta-N-acetylglucosaminyltransferase activity"/>
    <property type="evidence" value="ECO:0007669"/>
    <property type="project" value="InterPro"/>
</dbReference>
<keyword evidence="1" id="KW-1133">Transmembrane helix</keyword>
<dbReference type="GO" id="GO:0006044">
    <property type="term" value="P:N-acetylglucosamine metabolic process"/>
    <property type="evidence" value="ECO:0007669"/>
    <property type="project" value="TreeGrafter"/>
</dbReference>
<name>W9ZBK5_FUSOX</name>
<organism evidence="2">
    <name type="scientific">Fusarium oxysporum f. sp. melonis 26406</name>
    <dbReference type="NCBI Taxonomy" id="1089452"/>
    <lineage>
        <taxon>Eukaryota</taxon>
        <taxon>Fungi</taxon>
        <taxon>Dikarya</taxon>
        <taxon>Ascomycota</taxon>
        <taxon>Pezizomycotina</taxon>
        <taxon>Sordariomycetes</taxon>
        <taxon>Hypocreomycetidae</taxon>
        <taxon>Hypocreales</taxon>
        <taxon>Nectriaceae</taxon>
        <taxon>Fusarium</taxon>
        <taxon>Fusarium oxysporum species complex</taxon>
    </lineage>
</organism>
<sequence length="390" mass="45510">MLLSFSSSTSFIFLIIIAAHFASRFFPILLIPLVLFLKEQPVFDRSQDHRITATDISISLSLPRLNFSRPHHEYFASDGARSLCAAHGYSVFRPHTNAPDGRRKIYDLFMVNIELDFLEIRLRTLYDYVDYFVIVEGSLTFQGGPKNLTIRNSWDRFQAYHDKMIYLQLEYPEDFKPLRHWDREDLQRNAMFEQVFPKLTGPQSPILGDVLLVANVDEIPRPATMLVLRTCNFPRRLTLSSKFYYYSFQFLHQGPEWPFPQATYYQGMHNTILPGNLRNCDAGIPLLRDLEKGVLANAGWHCSSCFATMDQFLNKMASFSHAWMNHQYLHDRDRIVSAVREGVDVWGRKQDTFIRIEDNVDIPTCLLEDKERFRYMLNRDGETAGFTDYP</sequence>
<dbReference type="InterPro" id="IPR006813">
    <property type="entry name" value="Glyco_trans_17"/>
</dbReference>
<dbReference type="Pfam" id="PF04724">
    <property type="entry name" value="Glyco_transf_17"/>
    <property type="match status" value="1"/>
</dbReference>
<dbReference type="GO" id="GO:0016020">
    <property type="term" value="C:membrane"/>
    <property type="evidence" value="ECO:0007669"/>
    <property type="project" value="InterPro"/>
</dbReference>
<keyword evidence="1" id="KW-0812">Transmembrane</keyword>
<dbReference type="AlphaFoldDB" id="W9ZBK5"/>
<dbReference type="PANTHER" id="PTHR12224:SF0">
    <property type="entry name" value="BETA-1,4-MANNOSYL-GLYCOPROTEIN 4-BETA-N-ACETYLGLUCOSAMINYLTRANSFERASE"/>
    <property type="match status" value="1"/>
</dbReference>
<protein>
    <recommendedName>
        <fullName evidence="3">Beta-1,4-mannosyl-glycoprotein 4-beta-N-acetylglucosaminyltransferase</fullName>
    </recommendedName>
</protein>
<evidence type="ECO:0008006" key="3">
    <source>
        <dbReference type="Google" id="ProtNLM"/>
    </source>
</evidence>
<dbReference type="Proteomes" id="UP000030703">
    <property type="component" value="Unassembled WGS sequence"/>
</dbReference>
<evidence type="ECO:0000256" key="1">
    <source>
        <dbReference type="SAM" id="Phobius"/>
    </source>
</evidence>
<accession>W9ZBK5</accession>
<feature type="transmembrane region" description="Helical" evidence="1">
    <location>
        <begin position="12"/>
        <end position="37"/>
    </location>
</feature>
<dbReference type="HOGENOM" id="CLU_038606_1_0_1"/>
<dbReference type="VEuPathDB" id="FungiDB:FOMG_17710"/>
<reference evidence="2" key="1">
    <citation type="submission" date="2012-04" db="EMBL/GenBank/DDBJ databases">
        <title>The Genome Sequence of Fusarium oxysporum melonis.</title>
        <authorList>
            <consortium name="The Broad Institute Genome Sequencing Platform"/>
            <person name="Ma L.-J."/>
            <person name="Gale L.R."/>
            <person name="Schwartz D.C."/>
            <person name="Zhou S."/>
            <person name="Corby-Kistler H."/>
            <person name="Young S.K."/>
            <person name="Zeng Q."/>
            <person name="Gargeya S."/>
            <person name="Fitzgerald M."/>
            <person name="Haas B."/>
            <person name="Abouelleil A."/>
            <person name="Alvarado L."/>
            <person name="Arachchi H.M."/>
            <person name="Berlin A."/>
            <person name="Brown A."/>
            <person name="Chapman S.B."/>
            <person name="Chen Z."/>
            <person name="Dunbar C."/>
            <person name="Freedman E."/>
            <person name="Gearin G."/>
            <person name="Goldberg J."/>
            <person name="Griggs A."/>
            <person name="Gujja S."/>
            <person name="Heiman D."/>
            <person name="Howarth C."/>
            <person name="Larson L."/>
            <person name="Lui A."/>
            <person name="MacDonald P.J.P."/>
            <person name="Montmayeur A."/>
            <person name="Murphy C."/>
            <person name="Neiman D."/>
            <person name="Pearson M."/>
            <person name="Priest M."/>
            <person name="Roberts A."/>
            <person name="Saif S."/>
            <person name="Shea T."/>
            <person name="Shenoy N."/>
            <person name="Sisk P."/>
            <person name="Stolte C."/>
            <person name="Sykes S."/>
            <person name="Wortman J."/>
            <person name="Nusbaum C."/>
            <person name="Birren B."/>
        </authorList>
    </citation>
    <scope>NUCLEOTIDE SEQUENCE</scope>
    <source>
        <strain evidence="2">26406</strain>
    </source>
</reference>
<dbReference type="PANTHER" id="PTHR12224">
    <property type="entry name" value="BETA-1,4-MANNOSYL-GLYCOPROTEIN BETA-1,4-N-ACETYLGLUCOSAMINYL-TRANSFERASE"/>
    <property type="match status" value="1"/>
</dbReference>
<dbReference type="OrthoDB" id="6474464at2759"/>
<evidence type="ECO:0000313" key="2">
    <source>
        <dbReference type="EMBL" id="EXK25638.1"/>
    </source>
</evidence>
<reference evidence="2" key="2">
    <citation type="submission" date="2012-05" db="EMBL/GenBank/DDBJ databases">
        <title>Annotation of the Genome Sequence of Fusarium oxysporum f. sp. melonis 26406.</title>
        <authorList>
            <consortium name="The Broad Institute Genomics Platform"/>
            <person name="Ma L.-J."/>
            <person name="Corby-Kistler H."/>
            <person name="Broz K."/>
            <person name="Gale L.R."/>
            <person name="Jonkers W."/>
            <person name="O'Donnell K."/>
            <person name="Ploetz R."/>
            <person name="Steinberg C."/>
            <person name="Schwartz D.C."/>
            <person name="VanEtten H."/>
            <person name="Zhou S."/>
            <person name="Young S.K."/>
            <person name="Zeng Q."/>
            <person name="Gargeya S."/>
            <person name="Fitzgerald M."/>
            <person name="Abouelleil A."/>
            <person name="Alvarado L."/>
            <person name="Chapman S.B."/>
            <person name="Gainer-Dewar J."/>
            <person name="Goldberg J."/>
            <person name="Griggs A."/>
            <person name="Gujja S."/>
            <person name="Hansen M."/>
            <person name="Howarth C."/>
            <person name="Imamovic A."/>
            <person name="Ireland A."/>
            <person name="Larimer J."/>
            <person name="McCowan C."/>
            <person name="Murphy C."/>
            <person name="Pearson M."/>
            <person name="Poon T.W."/>
            <person name="Priest M."/>
            <person name="Roberts A."/>
            <person name="Saif S."/>
            <person name="Shea T."/>
            <person name="Sykes S."/>
            <person name="Wortman J."/>
            <person name="Nusbaum C."/>
            <person name="Birren B."/>
        </authorList>
    </citation>
    <scope>NUCLEOTIDE SEQUENCE</scope>
    <source>
        <strain evidence="2">26406</strain>
    </source>
</reference>
<proteinExistence type="predicted"/>
<dbReference type="EMBL" id="JH659390">
    <property type="protein sequence ID" value="EXK25638.1"/>
    <property type="molecule type" value="Genomic_DNA"/>
</dbReference>
<gene>
    <name evidence="2" type="ORF">FOMG_17710</name>
</gene>